<dbReference type="SMART" id="SM00240">
    <property type="entry name" value="FHA"/>
    <property type="match status" value="1"/>
</dbReference>
<feature type="transmembrane region" description="Helical" evidence="1">
    <location>
        <begin position="194"/>
        <end position="215"/>
    </location>
</feature>
<evidence type="ECO:0000259" key="2">
    <source>
        <dbReference type="PROSITE" id="PS50006"/>
    </source>
</evidence>
<dbReference type="SUPFAM" id="SSF49879">
    <property type="entry name" value="SMAD/FHA domain"/>
    <property type="match status" value="1"/>
</dbReference>
<dbReference type="CDD" id="cd00060">
    <property type="entry name" value="FHA"/>
    <property type="match status" value="1"/>
</dbReference>
<dbReference type="PANTHER" id="PTHR23308">
    <property type="entry name" value="NUCLEAR INHIBITOR OF PROTEIN PHOSPHATASE-1"/>
    <property type="match status" value="1"/>
</dbReference>
<dbReference type="InterPro" id="IPR026898">
    <property type="entry name" value="PrsW"/>
</dbReference>
<protein>
    <submittedName>
        <fullName evidence="3">FHA domain containing protein</fullName>
    </submittedName>
</protein>
<dbReference type="Gene3D" id="2.60.200.20">
    <property type="match status" value="1"/>
</dbReference>
<feature type="transmembrane region" description="Helical" evidence="1">
    <location>
        <begin position="413"/>
        <end position="432"/>
    </location>
</feature>
<dbReference type="KEGG" id="rsin:B6N60_01221"/>
<keyword evidence="1" id="KW-1133">Transmembrane helix</keyword>
<dbReference type="InterPro" id="IPR008984">
    <property type="entry name" value="SMAD_FHA_dom_sf"/>
</dbReference>
<evidence type="ECO:0000256" key="1">
    <source>
        <dbReference type="SAM" id="Phobius"/>
    </source>
</evidence>
<feature type="transmembrane region" description="Helical" evidence="1">
    <location>
        <begin position="438"/>
        <end position="459"/>
    </location>
</feature>
<organism evidence="3 4">
    <name type="scientific">Richelia sinica FACHB-800</name>
    <dbReference type="NCBI Taxonomy" id="1357546"/>
    <lineage>
        <taxon>Bacteria</taxon>
        <taxon>Bacillati</taxon>
        <taxon>Cyanobacteriota</taxon>
        <taxon>Cyanophyceae</taxon>
        <taxon>Nostocales</taxon>
        <taxon>Nostocaceae</taxon>
        <taxon>Richelia</taxon>
    </lineage>
</organism>
<feature type="domain" description="FHA" evidence="2">
    <location>
        <begin position="66"/>
        <end position="124"/>
    </location>
</feature>
<name>A0A975T6W1_9NOST</name>
<reference evidence="3" key="1">
    <citation type="submission" date="2017-04" db="EMBL/GenBank/DDBJ databases">
        <title>Genome deletions in a multicellular cyanobacterial endosymbiont for morphological adaptation in marine diatoms.</title>
        <authorList>
            <person name="Wang Y."/>
            <person name="Gao H."/>
            <person name="Li R."/>
            <person name="Xu X."/>
        </authorList>
    </citation>
    <scope>NUCLEOTIDE SEQUENCE</scope>
    <source>
        <strain evidence="3">FACHB 800</strain>
    </source>
</reference>
<dbReference type="Proteomes" id="UP000683511">
    <property type="component" value="Chromosome"/>
</dbReference>
<dbReference type="EMBL" id="CP021056">
    <property type="protein sequence ID" value="QXE22538.1"/>
    <property type="molecule type" value="Genomic_DNA"/>
</dbReference>
<feature type="transmembrane region" description="Helical" evidence="1">
    <location>
        <begin position="221"/>
        <end position="239"/>
    </location>
</feature>
<keyword evidence="1" id="KW-0472">Membrane</keyword>
<keyword evidence="4" id="KW-1185">Reference proteome</keyword>
<evidence type="ECO:0000313" key="3">
    <source>
        <dbReference type="EMBL" id="QXE22538.1"/>
    </source>
</evidence>
<dbReference type="InterPro" id="IPR000253">
    <property type="entry name" value="FHA_dom"/>
</dbReference>
<proteinExistence type="predicted"/>
<dbReference type="InterPro" id="IPR050923">
    <property type="entry name" value="Cell_Proc_Reg/RNA_Proc"/>
</dbReference>
<dbReference type="PROSITE" id="PS50006">
    <property type="entry name" value="FHA_DOMAIN"/>
    <property type="match status" value="1"/>
</dbReference>
<evidence type="ECO:0000313" key="4">
    <source>
        <dbReference type="Proteomes" id="UP000683511"/>
    </source>
</evidence>
<dbReference type="Pfam" id="PF00498">
    <property type="entry name" value="FHA"/>
    <property type="match status" value="1"/>
</dbReference>
<feature type="transmembrane region" description="Helical" evidence="1">
    <location>
        <begin position="251"/>
        <end position="275"/>
    </location>
</feature>
<dbReference type="Pfam" id="PF13367">
    <property type="entry name" value="PrsW-protease"/>
    <property type="match status" value="1"/>
</dbReference>
<dbReference type="GO" id="GO:0008233">
    <property type="term" value="F:peptidase activity"/>
    <property type="evidence" value="ECO:0007669"/>
    <property type="project" value="InterPro"/>
</dbReference>
<sequence length="480" mass="52087">MEFSNTAAVYVAKVQSTATTRTCLDTLTNSMTGKNARHNAFLRLVSSNGSAAGPESRYLLPSNHEMVIGRDSSCQVVLDAMMYRMVSRRHAVVRPLPLSPDRKSTWVICDLNSANGTFLNGQLLEGCQELHLGDRISLGADGPQFIFEYEFVSQPTVMTSQATSLSSTPLEPDSVSFTQLFPIISTGKDLTRKAYLIPGILTVVFVVLMFATVGHPKANQVIVGSYIAFAAYYFVYQLCGKTKPWWILMSMALTTMLILLSPLLDFFIFVFRVILPGSLPSPQEPITFTELLVRMFFGAGLMEESLKALPVLGVYLIANSLPSPWRERIGVQEPLDGILLGTASAVGFTLLETLGQYVPVITQNVTQQAGVGTGQLVGLQLLIPRILGSVAGHMAYSGYLGYFIGLAVLKPSLGWQILAVGYLSAAGLHALWNATGSINALLLVVVGVLSYAFLMAAILKARALSPTRSQNFATRFINPK</sequence>
<keyword evidence="1" id="KW-0812">Transmembrane</keyword>
<gene>
    <name evidence="3" type="ORF">B6N60_01221</name>
</gene>
<accession>A0A975T6W1</accession>
<dbReference type="AlphaFoldDB" id="A0A975T6W1"/>